<feature type="non-terminal residue" evidence="1">
    <location>
        <position position="308"/>
    </location>
</feature>
<comment type="caution">
    <text evidence="1">The sequence shown here is derived from an EMBL/GenBank/DDBJ whole genome shotgun (WGS) entry which is preliminary data.</text>
</comment>
<dbReference type="Gene3D" id="1.25.40.10">
    <property type="entry name" value="Tetratricopeptide repeat domain"/>
    <property type="match status" value="2"/>
</dbReference>
<evidence type="ECO:0000313" key="1">
    <source>
        <dbReference type="EMBL" id="KAG2115808.1"/>
    </source>
</evidence>
<reference evidence="1" key="1">
    <citation type="journal article" date="2020" name="New Phytol.">
        <title>Comparative genomics reveals dynamic genome evolution in host specialist ectomycorrhizal fungi.</title>
        <authorList>
            <person name="Lofgren L.A."/>
            <person name="Nguyen N.H."/>
            <person name="Vilgalys R."/>
            <person name="Ruytinx J."/>
            <person name="Liao H.L."/>
            <person name="Branco S."/>
            <person name="Kuo A."/>
            <person name="LaButti K."/>
            <person name="Lipzen A."/>
            <person name="Andreopoulos W."/>
            <person name="Pangilinan J."/>
            <person name="Riley R."/>
            <person name="Hundley H."/>
            <person name="Na H."/>
            <person name="Barry K."/>
            <person name="Grigoriev I.V."/>
            <person name="Stajich J.E."/>
            <person name="Kennedy P.G."/>
        </authorList>
    </citation>
    <scope>NUCLEOTIDE SEQUENCE</scope>
    <source>
        <strain evidence="1">FC423</strain>
    </source>
</reference>
<dbReference type="Proteomes" id="UP000823399">
    <property type="component" value="Unassembled WGS sequence"/>
</dbReference>
<dbReference type="OrthoDB" id="2647271at2759"/>
<sequence length="308" mass="34283">KLQSLLDCEIARDTDAGHVQFPAYVTSKTVSHLNDAVEHFQLVLDQCPVSHPDHATALTNLAWARLKGYIRNDLQDIDATTSLFRDALTLRPQPHPYHPLSLYNLTEALTWRHNKKSTAADICEAAQLYHELLPLCPEGTYLRSIAAGKNGVDYVISGCNNLPTDASDEGIHLRRVVLELCPLGHQLRPRALGMLAYAVEGHFNQHGNIDDLDTSIQLCREAALTLHPPGHPHHDTTLNNLALALNTRDESHVSEDLSEAIDSHRESLRLKRLDHPGRHATLINLSSALCSRFTQTQKNEDVKEAITL</sequence>
<dbReference type="RefSeq" id="XP_041297187.1">
    <property type="nucleotide sequence ID" value="XM_041443595.1"/>
</dbReference>
<dbReference type="SUPFAM" id="SSF48452">
    <property type="entry name" value="TPR-like"/>
    <property type="match status" value="1"/>
</dbReference>
<organism evidence="1 2">
    <name type="scientific">Suillus discolor</name>
    <dbReference type="NCBI Taxonomy" id="1912936"/>
    <lineage>
        <taxon>Eukaryota</taxon>
        <taxon>Fungi</taxon>
        <taxon>Dikarya</taxon>
        <taxon>Basidiomycota</taxon>
        <taxon>Agaricomycotina</taxon>
        <taxon>Agaricomycetes</taxon>
        <taxon>Agaricomycetidae</taxon>
        <taxon>Boletales</taxon>
        <taxon>Suillineae</taxon>
        <taxon>Suillaceae</taxon>
        <taxon>Suillus</taxon>
    </lineage>
</organism>
<evidence type="ECO:0000313" key="2">
    <source>
        <dbReference type="Proteomes" id="UP000823399"/>
    </source>
</evidence>
<proteinExistence type="predicted"/>
<accession>A0A9P7FGE9</accession>
<feature type="non-terminal residue" evidence="1">
    <location>
        <position position="1"/>
    </location>
</feature>
<gene>
    <name evidence="1" type="ORF">F5147DRAFT_817523</name>
</gene>
<dbReference type="AlphaFoldDB" id="A0A9P7FGE9"/>
<dbReference type="InterPro" id="IPR011990">
    <property type="entry name" value="TPR-like_helical_dom_sf"/>
</dbReference>
<name>A0A9P7FGE9_9AGAM</name>
<dbReference type="EMBL" id="JABBWM010000007">
    <property type="protein sequence ID" value="KAG2115808.1"/>
    <property type="molecule type" value="Genomic_DNA"/>
</dbReference>
<dbReference type="GeneID" id="64705854"/>
<protein>
    <submittedName>
        <fullName evidence="1">Uncharacterized protein</fullName>
    </submittedName>
</protein>
<keyword evidence="2" id="KW-1185">Reference proteome</keyword>